<evidence type="ECO:0000313" key="1">
    <source>
        <dbReference type="EMBL" id="JAE01604.1"/>
    </source>
</evidence>
<proteinExistence type="predicted"/>
<dbReference type="EMBL" id="GBRH01196292">
    <property type="protein sequence ID" value="JAE01604.1"/>
    <property type="molecule type" value="Transcribed_RNA"/>
</dbReference>
<sequence>MLRLCNMLRPSKAGLKSKLLQQQASTKDHHITLIMVKAPRVQCRMTRRIRN</sequence>
<reference evidence="1" key="2">
    <citation type="journal article" date="2015" name="Data Brief">
        <title>Shoot transcriptome of the giant reed, Arundo donax.</title>
        <authorList>
            <person name="Barrero R.A."/>
            <person name="Guerrero F.D."/>
            <person name="Moolhuijzen P."/>
            <person name="Goolsby J.A."/>
            <person name="Tidwell J."/>
            <person name="Bellgard S.E."/>
            <person name="Bellgard M.I."/>
        </authorList>
    </citation>
    <scope>NUCLEOTIDE SEQUENCE</scope>
    <source>
        <tissue evidence="1">Shoot tissue taken approximately 20 cm above the soil surface</tissue>
    </source>
</reference>
<organism evidence="1">
    <name type="scientific">Arundo donax</name>
    <name type="common">Giant reed</name>
    <name type="synonym">Donax arundinaceus</name>
    <dbReference type="NCBI Taxonomy" id="35708"/>
    <lineage>
        <taxon>Eukaryota</taxon>
        <taxon>Viridiplantae</taxon>
        <taxon>Streptophyta</taxon>
        <taxon>Embryophyta</taxon>
        <taxon>Tracheophyta</taxon>
        <taxon>Spermatophyta</taxon>
        <taxon>Magnoliopsida</taxon>
        <taxon>Liliopsida</taxon>
        <taxon>Poales</taxon>
        <taxon>Poaceae</taxon>
        <taxon>PACMAD clade</taxon>
        <taxon>Arundinoideae</taxon>
        <taxon>Arundineae</taxon>
        <taxon>Arundo</taxon>
    </lineage>
</organism>
<reference evidence="1" key="1">
    <citation type="submission" date="2014-09" db="EMBL/GenBank/DDBJ databases">
        <authorList>
            <person name="Magalhaes I.L.F."/>
            <person name="Oliveira U."/>
            <person name="Santos F.R."/>
            <person name="Vidigal T.H.D.A."/>
            <person name="Brescovit A.D."/>
            <person name="Santos A.J."/>
        </authorList>
    </citation>
    <scope>NUCLEOTIDE SEQUENCE</scope>
    <source>
        <tissue evidence="1">Shoot tissue taken approximately 20 cm above the soil surface</tissue>
    </source>
</reference>
<protein>
    <submittedName>
        <fullName evidence="1">Uncharacterized protein</fullName>
    </submittedName>
</protein>
<name>A0A0A9ERL2_ARUDO</name>
<accession>A0A0A9ERL2</accession>
<dbReference type="AlphaFoldDB" id="A0A0A9ERL2"/>